<evidence type="ECO:0000256" key="3">
    <source>
        <dbReference type="ARBA" id="ARBA00022692"/>
    </source>
</evidence>
<dbReference type="InterPro" id="IPR020846">
    <property type="entry name" value="MFS_dom"/>
</dbReference>
<evidence type="ECO:0000259" key="7">
    <source>
        <dbReference type="PROSITE" id="PS50850"/>
    </source>
</evidence>
<dbReference type="SUPFAM" id="SSF103473">
    <property type="entry name" value="MFS general substrate transporter"/>
    <property type="match status" value="1"/>
</dbReference>
<feature type="transmembrane region" description="Helical" evidence="6">
    <location>
        <begin position="109"/>
        <end position="132"/>
    </location>
</feature>
<dbReference type="EMBL" id="SGPJ01000792">
    <property type="protein sequence ID" value="THG93065.1"/>
    <property type="molecule type" value="Genomic_DNA"/>
</dbReference>
<evidence type="ECO:0000313" key="8">
    <source>
        <dbReference type="EMBL" id="THG93065.1"/>
    </source>
</evidence>
<organism evidence="8 9">
    <name type="scientific">Hermanssonia centrifuga</name>
    <dbReference type="NCBI Taxonomy" id="98765"/>
    <lineage>
        <taxon>Eukaryota</taxon>
        <taxon>Fungi</taxon>
        <taxon>Dikarya</taxon>
        <taxon>Basidiomycota</taxon>
        <taxon>Agaricomycotina</taxon>
        <taxon>Agaricomycetes</taxon>
        <taxon>Polyporales</taxon>
        <taxon>Meruliaceae</taxon>
        <taxon>Hermanssonia</taxon>
    </lineage>
</organism>
<evidence type="ECO:0000256" key="4">
    <source>
        <dbReference type="ARBA" id="ARBA00022989"/>
    </source>
</evidence>
<dbReference type="AlphaFoldDB" id="A0A4S4K5Q3"/>
<sequence length="174" mass="18816">ALFSALPRIQEDLKMSDGETTWIISAFQLTFASFLLLSGRLSDLYNPKYTFVIATLGIGVLSVITGFLQSKIPFIICRALAGIMGAMTIPSALTLPVKLFPEPYEQSQAIGTFGGSGGIGNVLGLMIGAIFVKCASWRWIFWFLAILSIPIALRSAFLASAKTSGPQRNLKTTY</sequence>
<dbReference type="InterPro" id="IPR011701">
    <property type="entry name" value="MFS"/>
</dbReference>
<dbReference type="PANTHER" id="PTHR42718:SF9">
    <property type="entry name" value="MAJOR FACILITATOR SUPERFAMILY MULTIDRUG TRANSPORTER MFSC"/>
    <property type="match status" value="1"/>
</dbReference>
<gene>
    <name evidence="8" type="ORF">EW026_g8063</name>
</gene>
<evidence type="ECO:0000313" key="9">
    <source>
        <dbReference type="Proteomes" id="UP000309038"/>
    </source>
</evidence>
<dbReference type="Gene3D" id="1.20.1720.10">
    <property type="entry name" value="Multidrug resistance protein D"/>
    <property type="match status" value="1"/>
</dbReference>
<feature type="transmembrane region" description="Helical" evidence="6">
    <location>
        <begin position="139"/>
        <end position="161"/>
    </location>
</feature>
<feature type="transmembrane region" description="Helical" evidence="6">
    <location>
        <begin position="49"/>
        <end position="68"/>
    </location>
</feature>
<evidence type="ECO:0000256" key="6">
    <source>
        <dbReference type="SAM" id="Phobius"/>
    </source>
</evidence>
<dbReference type="GO" id="GO:0022857">
    <property type="term" value="F:transmembrane transporter activity"/>
    <property type="evidence" value="ECO:0007669"/>
    <property type="project" value="InterPro"/>
</dbReference>
<comment type="caution">
    <text evidence="8">The sequence shown here is derived from an EMBL/GenBank/DDBJ whole genome shotgun (WGS) entry which is preliminary data.</text>
</comment>
<feature type="non-terminal residue" evidence="8">
    <location>
        <position position="1"/>
    </location>
</feature>
<name>A0A4S4K5Q3_9APHY</name>
<dbReference type="GO" id="GO:0016020">
    <property type="term" value="C:membrane"/>
    <property type="evidence" value="ECO:0007669"/>
    <property type="project" value="UniProtKB-SubCell"/>
</dbReference>
<proteinExistence type="predicted"/>
<dbReference type="Proteomes" id="UP000309038">
    <property type="component" value="Unassembled WGS sequence"/>
</dbReference>
<keyword evidence="3 6" id="KW-0812">Transmembrane</keyword>
<comment type="subcellular location">
    <subcellularLocation>
        <location evidence="1">Membrane</location>
        <topology evidence="1">Multi-pass membrane protein</topology>
    </subcellularLocation>
</comment>
<dbReference type="PANTHER" id="PTHR42718">
    <property type="entry name" value="MAJOR FACILITATOR SUPERFAMILY MULTIDRUG TRANSPORTER MFSC"/>
    <property type="match status" value="1"/>
</dbReference>
<protein>
    <recommendedName>
        <fullName evidence="7">Major facilitator superfamily (MFS) profile domain-containing protein</fullName>
    </recommendedName>
</protein>
<evidence type="ECO:0000256" key="2">
    <source>
        <dbReference type="ARBA" id="ARBA00022448"/>
    </source>
</evidence>
<dbReference type="InterPro" id="IPR036259">
    <property type="entry name" value="MFS_trans_sf"/>
</dbReference>
<feature type="transmembrane region" description="Helical" evidence="6">
    <location>
        <begin position="75"/>
        <end position="97"/>
    </location>
</feature>
<evidence type="ECO:0000256" key="5">
    <source>
        <dbReference type="ARBA" id="ARBA00023136"/>
    </source>
</evidence>
<keyword evidence="5 6" id="KW-0472">Membrane</keyword>
<dbReference type="PROSITE" id="PS50850">
    <property type="entry name" value="MFS"/>
    <property type="match status" value="1"/>
</dbReference>
<evidence type="ECO:0000256" key="1">
    <source>
        <dbReference type="ARBA" id="ARBA00004141"/>
    </source>
</evidence>
<dbReference type="Pfam" id="PF07690">
    <property type="entry name" value="MFS_1"/>
    <property type="match status" value="1"/>
</dbReference>
<keyword evidence="4 6" id="KW-1133">Transmembrane helix</keyword>
<reference evidence="8 9" key="1">
    <citation type="submission" date="2019-02" db="EMBL/GenBank/DDBJ databases">
        <title>Genome sequencing of the rare red list fungi Phlebia centrifuga.</title>
        <authorList>
            <person name="Buettner E."/>
            <person name="Kellner H."/>
        </authorList>
    </citation>
    <scope>NUCLEOTIDE SEQUENCE [LARGE SCALE GENOMIC DNA]</scope>
    <source>
        <strain evidence="8 9">DSM 108282</strain>
    </source>
</reference>
<feature type="domain" description="Major facilitator superfamily (MFS) profile" evidence="7">
    <location>
        <begin position="1"/>
        <end position="174"/>
    </location>
</feature>
<keyword evidence="9" id="KW-1185">Reference proteome</keyword>
<feature type="transmembrane region" description="Helical" evidence="6">
    <location>
        <begin position="20"/>
        <end position="37"/>
    </location>
</feature>
<accession>A0A4S4K5Q3</accession>
<keyword evidence="2" id="KW-0813">Transport</keyword>